<reference evidence="2" key="1">
    <citation type="journal article" date="2015" name="Nature">
        <title>Complex archaea that bridge the gap between prokaryotes and eukaryotes.</title>
        <authorList>
            <person name="Spang A."/>
            <person name="Saw J.H."/>
            <person name="Jorgensen S.L."/>
            <person name="Zaremba-Niedzwiedzka K."/>
            <person name="Martijn J."/>
            <person name="Lind A.E."/>
            <person name="van Eijk R."/>
            <person name="Schleper C."/>
            <person name="Guy L."/>
            <person name="Ettema T.J."/>
        </authorList>
    </citation>
    <scope>NUCLEOTIDE SEQUENCE</scope>
</reference>
<dbReference type="GO" id="GO:0005829">
    <property type="term" value="C:cytosol"/>
    <property type="evidence" value="ECO:0007669"/>
    <property type="project" value="TreeGrafter"/>
</dbReference>
<dbReference type="PANTHER" id="PTHR43814:SF1">
    <property type="entry name" value="ARGININOSUCCINATE LYASE"/>
    <property type="match status" value="1"/>
</dbReference>
<proteinExistence type="predicted"/>
<dbReference type="SUPFAM" id="SSF49785">
    <property type="entry name" value="Galactose-binding domain-like"/>
    <property type="match status" value="1"/>
</dbReference>
<dbReference type="InterPro" id="IPR009049">
    <property type="entry name" value="Argininosuccinate_lyase"/>
</dbReference>
<dbReference type="InterPro" id="IPR008979">
    <property type="entry name" value="Galactose-bd-like_sf"/>
</dbReference>
<dbReference type="FunFam" id="1.10.40.30:FF:000001">
    <property type="entry name" value="Argininosuccinate lyase"/>
    <property type="match status" value="1"/>
</dbReference>
<feature type="domain" description="Argininosuccinate lyase C-terminal" evidence="1">
    <location>
        <begin position="479"/>
        <end position="545"/>
    </location>
</feature>
<evidence type="ECO:0000313" key="2">
    <source>
        <dbReference type="EMBL" id="KKL78125.1"/>
    </source>
</evidence>
<dbReference type="EMBL" id="LAZR01023553">
    <property type="protein sequence ID" value="KKL78125.1"/>
    <property type="molecule type" value="Genomic_DNA"/>
</dbReference>
<dbReference type="InterPro" id="IPR008948">
    <property type="entry name" value="L-Aspartase-like"/>
</dbReference>
<evidence type="ECO:0000259" key="1">
    <source>
        <dbReference type="Pfam" id="PF14698"/>
    </source>
</evidence>
<feature type="non-terminal residue" evidence="2">
    <location>
        <position position="1"/>
    </location>
</feature>
<dbReference type="GO" id="GO:0004056">
    <property type="term" value="F:argininosuccinate lyase activity"/>
    <property type="evidence" value="ECO:0007669"/>
    <property type="project" value="InterPro"/>
</dbReference>
<dbReference type="Gene3D" id="1.10.40.30">
    <property type="entry name" value="Fumarase/aspartase (C-terminal domain)"/>
    <property type="match status" value="1"/>
</dbReference>
<dbReference type="AlphaFoldDB" id="A0A0F9H8Z1"/>
<sequence>FSTAPLETVWLPKTNFGLGSSTPEVDAYRLDDGSAVSSVTGFGWINPMGDAGARYRDAATYPGDFTEVERSFVFTDGGNTTKRSWILLGIPNDEYEVSVKCGDVASAEGPHLVVVNGVTIVDRESTALAEFVTKKKNVTIVNNQLEIDIGGHDSGGNTALNEILVTRNVPQARPLLTRPASTLQRVDRLQGRTTVGAIRFALIDRDDEITSLISIEKTVAGESPELTSLVNRKVSLFQGFQGMDPGDFVEIYRGRVSGLSMTPGNVSYQFELSDLKRKFGDLIMKNAATDAVSVLEGNLVNIFYAVLTSDFTSTDFPLDEVSGTPTGLGLDSSLLNLSDLIDVRDLWISTLNLRFEFRRPETARSFVEQELMRLIGYAVVLHDGRISVRASNPPLITSPNPTELTADQITGPPAWRKRMDLHFNRFVIRGDHNNFEFERALDGTAAVNLNTAGPEVMAAMLPALRVDPLLPEAAARGSYILATDVADYLVRKGTPFRDAHRAVAELVRYAQMEGKALPELSLEEYRRFSPAFEEDVLALDLRSAIEARDAPGGTSSRQVEAALKRARKRLEGKR</sequence>
<dbReference type="GO" id="GO:0042450">
    <property type="term" value="P:L-arginine biosynthetic process via ornithine"/>
    <property type="evidence" value="ECO:0007669"/>
    <property type="project" value="InterPro"/>
</dbReference>
<dbReference type="Gene3D" id="1.20.200.10">
    <property type="entry name" value="Fumarase/aspartase (Central domain)"/>
    <property type="match status" value="1"/>
</dbReference>
<dbReference type="SUPFAM" id="SSF48557">
    <property type="entry name" value="L-aspartase-like"/>
    <property type="match status" value="1"/>
</dbReference>
<protein>
    <recommendedName>
        <fullName evidence="1">Argininosuccinate lyase C-terminal domain-containing protein</fullName>
    </recommendedName>
</protein>
<organism evidence="2">
    <name type="scientific">marine sediment metagenome</name>
    <dbReference type="NCBI Taxonomy" id="412755"/>
    <lineage>
        <taxon>unclassified sequences</taxon>
        <taxon>metagenomes</taxon>
        <taxon>ecological metagenomes</taxon>
    </lineage>
</organism>
<dbReference type="InterPro" id="IPR029419">
    <property type="entry name" value="Arg_succ_lyase_C"/>
</dbReference>
<gene>
    <name evidence="2" type="ORF">LCGC14_2027960</name>
</gene>
<dbReference type="Gene3D" id="2.60.120.430">
    <property type="entry name" value="Galactose-binding lectin"/>
    <property type="match status" value="1"/>
</dbReference>
<comment type="caution">
    <text evidence="2">The sequence shown here is derived from an EMBL/GenBank/DDBJ whole genome shotgun (WGS) entry which is preliminary data.</text>
</comment>
<accession>A0A0F9H8Z1</accession>
<dbReference type="Pfam" id="PF14698">
    <property type="entry name" value="ASL_C2"/>
    <property type="match status" value="1"/>
</dbReference>
<name>A0A0F9H8Z1_9ZZZZ</name>
<dbReference type="PANTHER" id="PTHR43814">
    <property type="entry name" value="ARGININOSUCCINATE LYASE"/>
    <property type="match status" value="1"/>
</dbReference>